<dbReference type="Proteomes" id="UP001216253">
    <property type="component" value="Unassembled WGS sequence"/>
</dbReference>
<evidence type="ECO:0000313" key="1">
    <source>
        <dbReference type="EMBL" id="MDE8652760.1"/>
    </source>
</evidence>
<name>A0ABT5WRS4_9SPHN</name>
<sequence length="60" mass="6896">MPMNISQIFSAESQSIYEFLTIDGQGCLIPSYQRAYAWNAENVERLLEDGKRSLSPTLRR</sequence>
<organism evidence="1 2">
    <name type="scientific">Novosphingobium album</name>
    <name type="common">ex Liu et al. 2023</name>
    <dbReference type="NCBI Taxonomy" id="3031130"/>
    <lineage>
        <taxon>Bacteria</taxon>
        <taxon>Pseudomonadati</taxon>
        <taxon>Pseudomonadota</taxon>
        <taxon>Alphaproteobacteria</taxon>
        <taxon>Sphingomonadales</taxon>
        <taxon>Sphingomonadaceae</taxon>
        <taxon>Novosphingobium</taxon>
    </lineage>
</organism>
<dbReference type="EMBL" id="JARESE010000047">
    <property type="protein sequence ID" value="MDE8652760.1"/>
    <property type="molecule type" value="Genomic_DNA"/>
</dbReference>
<keyword evidence="2" id="KW-1185">Reference proteome</keyword>
<evidence type="ECO:0000313" key="2">
    <source>
        <dbReference type="Proteomes" id="UP001216253"/>
    </source>
</evidence>
<reference evidence="1 2" key="1">
    <citation type="submission" date="2023-03" db="EMBL/GenBank/DDBJ databases">
        <title>NovoSphingobium album sp. nov. isolated from polycyclic aromatic hydrocarbons- and heavy-metal polluted soil.</title>
        <authorList>
            <person name="Liu Z."/>
            <person name="Wang K."/>
        </authorList>
    </citation>
    <scope>NUCLEOTIDE SEQUENCE [LARGE SCALE GENOMIC DNA]</scope>
    <source>
        <strain evidence="1 2">H3SJ31-1</strain>
    </source>
</reference>
<accession>A0ABT5WRS4</accession>
<proteinExistence type="predicted"/>
<gene>
    <name evidence="1" type="ORF">PYV00_13720</name>
</gene>
<comment type="caution">
    <text evidence="1">The sequence shown here is derived from an EMBL/GenBank/DDBJ whole genome shotgun (WGS) entry which is preliminary data.</text>
</comment>
<protein>
    <submittedName>
        <fullName evidence="1">DUF262 domain-containing protein</fullName>
    </submittedName>
</protein>
<dbReference type="RefSeq" id="WP_275228852.1">
    <property type="nucleotide sequence ID" value="NZ_JARESE010000047.1"/>
</dbReference>